<keyword evidence="2" id="KW-0479">Metal-binding</keyword>
<evidence type="ECO:0000256" key="2">
    <source>
        <dbReference type="ARBA" id="ARBA00022723"/>
    </source>
</evidence>
<sequence length="160" mass="18580">MKFVFRVSSNQRLIFVEEAVQQMLAFRQHSWWQAEAGGALLGRHLIDTDDIVVDEVTTPQKSDRRSRFSFFRSKKHGVIAQGRWSEEASTLAYLGLWHTHPERDPTPSGVDRQDWKQALSKDTFYGDMLFFPIVGIERIRVWAMTTNGAFFELKEEEKNG</sequence>
<evidence type="ECO:0000259" key="6">
    <source>
        <dbReference type="Pfam" id="PF14464"/>
    </source>
</evidence>
<evidence type="ECO:0000256" key="5">
    <source>
        <dbReference type="ARBA" id="ARBA00023049"/>
    </source>
</evidence>
<dbReference type="Gene3D" id="3.40.140.10">
    <property type="entry name" value="Cytidine Deaminase, domain 2"/>
    <property type="match status" value="1"/>
</dbReference>
<reference evidence="7 8" key="2">
    <citation type="submission" date="2021-08" db="EMBL/GenBank/DDBJ databases">
        <title>Massilia sp. R798.</title>
        <authorList>
            <person name="Baek J.H."/>
            <person name="Jung H.S."/>
            <person name="Kim K.R."/>
            <person name="Jeon C.O."/>
        </authorList>
    </citation>
    <scope>NUCLEOTIDE SEQUENCE [LARGE SCALE GENOMIC DNA]</scope>
    <source>
        <strain evidence="7 8">R798</strain>
    </source>
</reference>
<dbReference type="Pfam" id="PF14464">
    <property type="entry name" value="Prok-JAB"/>
    <property type="match status" value="1"/>
</dbReference>
<keyword evidence="5" id="KW-0482">Metalloprotease</keyword>
<evidence type="ECO:0000313" key="7">
    <source>
        <dbReference type="EMBL" id="MBZ2206510.1"/>
    </source>
</evidence>
<gene>
    <name evidence="7" type="ORF">I4X03_004460</name>
</gene>
<dbReference type="Proteomes" id="UP000809349">
    <property type="component" value="Unassembled WGS sequence"/>
</dbReference>
<feature type="domain" description="JAB" evidence="6">
    <location>
        <begin position="19"/>
        <end position="129"/>
    </location>
</feature>
<reference evidence="7 8" key="1">
    <citation type="submission" date="2021-01" db="EMBL/GenBank/DDBJ databases">
        <authorList>
            <person name="Ruan W."/>
            <person name="Khan S.A."/>
            <person name="Jeon C.O."/>
        </authorList>
    </citation>
    <scope>NUCLEOTIDE SEQUENCE [LARGE SCALE GENOMIC DNA]</scope>
    <source>
        <strain evidence="7 8">R798</strain>
    </source>
</reference>
<accession>A0ABS7SL03</accession>
<protein>
    <submittedName>
        <fullName evidence="7">Mov34/MPN/PAD-1 family protein</fullName>
    </submittedName>
</protein>
<keyword evidence="3" id="KW-0378">Hydrolase</keyword>
<dbReference type="InterPro" id="IPR028090">
    <property type="entry name" value="JAB_dom_prok"/>
</dbReference>
<evidence type="ECO:0000256" key="4">
    <source>
        <dbReference type="ARBA" id="ARBA00022833"/>
    </source>
</evidence>
<dbReference type="EMBL" id="JAFBIL020000002">
    <property type="protein sequence ID" value="MBZ2206510.1"/>
    <property type="molecule type" value="Genomic_DNA"/>
</dbReference>
<name>A0ABS7SL03_9BURK</name>
<keyword evidence="4" id="KW-0862">Zinc</keyword>
<comment type="caution">
    <text evidence="7">The sequence shown here is derived from an EMBL/GenBank/DDBJ whole genome shotgun (WGS) entry which is preliminary data.</text>
</comment>
<dbReference type="SUPFAM" id="SSF102712">
    <property type="entry name" value="JAB1/MPN domain"/>
    <property type="match status" value="1"/>
</dbReference>
<dbReference type="RefSeq" id="WP_223466345.1">
    <property type="nucleotide sequence ID" value="NZ_JAFBIL020000002.1"/>
</dbReference>
<keyword evidence="1" id="KW-0645">Protease</keyword>
<evidence type="ECO:0000313" key="8">
    <source>
        <dbReference type="Proteomes" id="UP000809349"/>
    </source>
</evidence>
<evidence type="ECO:0000256" key="1">
    <source>
        <dbReference type="ARBA" id="ARBA00022670"/>
    </source>
</evidence>
<organism evidence="7 8">
    <name type="scientific">Massilia soli</name>
    <dbReference type="NCBI Taxonomy" id="2792854"/>
    <lineage>
        <taxon>Bacteria</taxon>
        <taxon>Pseudomonadati</taxon>
        <taxon>Pseudomonadota</taxon>
        <taxon>Betaproteobacteria</taxon>
        <taxon>Burkholderiales</taxon>
        <taxon>Oxalobacteraceae</taxon>
        <taxon>Telluria group</taxon>
        <taxon>Massilia</taxon>
    </lineage>
</organism>
<proteinExistence type="predicted"/>
<evidence type="ECO:0000256" key="3">
    <source>
        <dbReference type="ARBA" id="ARBA00022801"/>
    </source>
</evidence>
<keyword evidence="8" id="KW-1185">Reference proteome</keyword>